<evidence type="ECO:0000256" key="1">
    <source>
        <dbReference type="ARBA" id="ARBA00004651"/>
    </source>
</evidence>
<keyword evidence="2" id="KW-1003">Cell membrane</keyword>
<dbReference type="Proteomes" id="UP000319783">
    <property type="component" value="Unassembled WGS sequence"/>
</dbReference>
<dbReference type="EMBL" id="SULG01000022">
    <property type="protein sequence ID" value="TLD42338.1"/>
    <property type="molecule type" value="Genomic_DNA"/>
</dbReference>
<dbReference type="PANTHER" id="PTHR30213:SF1">
    <property type="entry name" value="INNER MEMBRANE PROTEIN YHJD"/>
    <property type="match status" value="1"/>
</dbReference>
<gene>
    <name evidence="7" type="ORF">JETT_1370</name>
</gene>
<organism evidence="7 8">
    <name type="scientific">Candidatus Jettenia ecosi</name>
    <dbReference type="NCBI Taxonomy" id="2494326"/>
    <lineage>
        <taxon>Bacteria</taxon>
        <taxon>Pseudomonadati</taxon>
        <taxon>Planctomycetota</taxon>
        <taxon>Candidatus Brocadiia</taxon>
        <taxon>Candidatus Brocadiales</taxon>
        <taxon>Candidatus Brocadiaceae</taxon>
        <taxon>Candidatus Jettenia</taxon>
    </lineage>
</organism>
<feature type="transmembrane region" description="Helical" evidence="6">
    <location>
        <begin position="249"/>
        <end position="267"/>
    </location>
</feature>
<comment type="caution">
    <text evidence="7">The sequence shown here is derived from an EMBL/GenBank/DDBJ whole genome shotgun (WGS) entry which is preliminary data.</text>
</comment>
<dbReference type="InterPro" id="IPR017039">
    <property type="entry name" value="Virul_fac_BrkB"/>
</dbReference>
<feature type="transmembrane region" description="Helical" evidence="6">
    <location>
        <begin position="220"/>
        <end position="243"/>
    </location>
</feature>
<keyword evidence="4 6" id="KW-1133">Transmembrane helix</keyword>
<evidence type="ECO:0000256" key="5">
    <source>
        <dbReference type="ARBA" id="ARBA00023136"/>
    </source>
</evidence>
<feature type="transmembrane region" description="Helical" evidence="6">
    <location>
        <begin position="186"/>
        <end position="208"/>
    </location>
</feature>
<dbReference type="PIRSF" id="PIRSF035875">
    <property type="entry name" value="RNase_BN"/>
    <property type="match status" value="1"/>
</dbReference>
<protein>
    <submittedName>
        <fullName evidence="7">Ribonuclease BN</fullName>
    </submittedName>
</protein>
<dbReference type="PANTHER" id="PTHR30213">
    <property type="entry name" value="INNER MEMBRANE PROTEIN YHJD"/>
    <property type="match status" value="1"/>
</dbReference>
<keyword evidence="3 6" id="KW-0812">Transmembrane</keyword>
<keyword evidence="5 6" id="KW-0472">Membrane</keyword>
<proteinExistence type="predicted"/>
<accession>A0A533QCA2</accession>
<evidence type="ECO:0000256" key="3">
    <source>
        <dbReference type="ARBA" id="ARBA00022692"/>
    </source>
</evidence>
<feature type="transmembrane region" description="Helical" evidence="6">
    <location>
        <begin position="99"/>
        <end position="119"/>
    </location>
</feature>
<sequence length="330" mass="35984">MVRNKLWEWSKNSPIWILLKNTYLEWNEDKASRLAAALAYYTIFSLAPLLIMVIAIAGFIFGQEAAQGEIVNQMKGLIGEAGAHAVERMIMSARNTSSGIIATIFALGALFLGATFVFGQLRDALNTIWEITPRPVSGVIGFMKDRIISFSMILAIGFLLLISLVMSAALSVFGGLLNEIFPKFSFIMHSINFIVSFGITTLLFAMIYKILPDVKIAWSDVWLGAAITSMLFTVGKFLIGLYLGKSSVSSAYGAAGSFVIILIWVYYSAQIFLFGAEFTQVYANTYGSGVKPSKGATSLPERYCAEKGIADTATTKIKSPNKEEDTSDTG</sequence>
<feature type="transmembrane region" description="Helical" evidence="6">
    <location>
        <begin position="38"/>
        <end position="61"/>
    </location>
</feature>
<evidence type="ECO:0000256" key="2">
    <source>
        <dbReference type="ARBA" id="ARBA00022475"/>
    </source>
</evidence>
<dbReference type="Pfam" id="PF03631">
    <property type="entry name" value="Virul_fac_BrkB"/>
    <property type="match status" value="1"/>
</dbReference>
<comment type="subcellular location">
    <subcellularLocation>
        <location evidence="1">Cell membrane</location>
        <topology evidence="1">Multi-pass membrane protein</topology>
    </subcellularLocation>
</comment>
<feature type="transmembrane region" description="Helical" evidence="6">
    <location>
        <begin position="152"/>
        <end position="174"/>
    </location>
</feature>
<name>A0A533QCA2_9BACT</name>
<dbReference type="NCBIfam" id="TIGR00765">
    <property type="entry name" value="yihY_not_rbn"/>
    <property type="match status" value="1"/>
</dbReference>
<dbReference type="GO" id="GO:0005886">
    <property type="term" value="C:plasma membrane"/>
    <property type="evidence" value="ECO:0007669"/>
    <property type="project" value="UniProtKB-SubCell"/>
</dbReference>
<reference evidence="7 8" key="1">
    <citation type="submission" date="2019-04" db="EMBL/GenBank/DDBJ databases">
        <title>Genome of a novel bacterium Candidatus Jettenia ecosi reconstructed from metagenome of an anammox bioreactor.</title>
        <authorList>
            <person name="Mardanov A.V."/>
            <person name="Beletsky A.V."/>
            <person name="Ravin N.V."/>
            <person name="Botchkova E.A."/>
            <person name="Litti Y.V."/>
            <person name="Nozhevnikova A.N."/>
        </authorList>
    </citation>
    <scope>NUCLEOTIDE SEQUENCE [LARGE SCALE GENOMIC DNA]</scope>
    <source>
        <strain evidence="7">J2</strain>
    </source>
</reference>
<evidence type="ECO:0000256" key="6">
    <source>
        <dbReference type="SAM" id="Phobius"/>
    </source>
</evidence>
<dbReference type="AlphaFoldDB" id="A0A533QCA2"/>
<evidence type="ECO:0000313" key="8">
    <source>
        <dbReference type="Proteomes" id="UP000319783"/>
    </source>
</evidence>
<evidence type="ECO:0000313" key="7">
    <source>
        <dbReference type="EMBL" id="TLD42338.1"/>
    </source>
</evidence>
<evidence type="ECO:0000256" key="4">
    <source>
        <dbReference type="ARBA" id="ARBA00022989"/>
    </source>
</evidence>